<feature type="region of interest" description="Disordered" evidence="1">
    <location>
        <begin position="62"/>
        <end position="138"/>
    </location>
</feature>
<accession>A0A6A5RM18</accession>
<feature type="compositionally biased region" description="Basic and acidic residues" evidence="1">
    <location>
        <begin position="62"/>
        <end position="78"/>
    </location>
</feature>
<protein>
    <submittedName>
        <fullName evidence="2">Uncharacterized protein</fullName>
    </submittedName>
</protein>
<gene>
    <name evidence="2" type="ORF">M421DRAFT_63875</name>
</gene>
<name>A0A6A5RM18_9PLEO</name>
<reference evidence="2" key="1">
    <citation type="journal article" date="2020" name="Stud. Mycol.">
        <title>101 Dothideomycetes genomes: a test case for predicting lifestyles and emergence of pathogens.</title>
        <authorList>
            <person name="Haridas S."/>
            <person name="Albert R."/>
            <person name="Binder M."/>
            <person name="Bloem J."/>
            <person name="Labutti K."/>
            <person name="Salamov A."/>
            <person name="Andreopoulos B."/>
            <person name="Baker S."/>
            <person name="Barry K."/>
            <person name="Bills G."/>
            <person name="Bluhm B."/>
            <person name="Cannon C."/>
            <person name="Castanera R."/>
            <person name="Culley D."/>
            <person name="Daum C."/>
            <person name="Ezra D."/>
            <person name="Gonzalez J."/>
            <person name="Henrissat B."/>
            <person name="Kuo A."/>
            <person name="Liang C."/>
            <person name="Lipzen A."/>
            <person name="Lutzoni F."/>
            <person name="Magnuson J."/>
            <person name="Mondo S."/>
            <person name="Nolan M."/>
            <person name="Ohm R."/>
            <person name="Pangilinan J."/>
            <person name="Park H.-J."/>
            <person name="Ramirez L."/>
            <person name="Alfaro M."/>
            <person name="Sun H."/>
            <person name="Tritt A."/>
            <person name="Yoshinaga Y."/>
            <person name="Zwiers L.-H."/>
            <person name="Turgeon B."/>
            <person name="Goodwin S."/>
            <person name="Spatafora J."/>
            <person name="Crous P."/>
            <person name="Grigoriev I."/>
        </authorList>
    </citation>
    <scope>NUCLEOTIDE SEQUENCE</scope>
    <source>
        <strain evidence="2">CBS 183.55</strain>
    </source>
</reference>
<dbReference type="EMBL" id="ML978970">
    <property type="protein sequence ID" value="KAF1928034.1"/>
    <property type="molecule type" value="Genomic_DNA"/>
</dbReference>
<feature type="compositionally biased region" description="Low complexity" evidence="1">
    <location>
        <begin position="123"/>
        <end position="138"/>
    </location>
</feature>
<feature type="non-terminal residue" evidence="2">
    <location>
        <position position="1"/>
    </location>
</feature>
<sequence length="138" mass="15494">EARACMAVADYKRQEDELKKAEMKDLAADNKLFNETLKEEKRVAAAKAKKVRECERAEERAAINARKEQRRKDKEARNAAKARKVSQRGKCTALKASSVKQKPARRAVGACSHPKPATPRLPRATVTTRSSRTATKYK</sequence>
<evidence type="ECO:0000313" key="2">
    <source>
        <dbReference type="EMBL" id="KAF1928034.1"/>
    </source>
</evidence>
<dbReference type="RefSeq" id="XP_033448286.1">
    <property type="nucleotide sequence ID" value="XM_033596093.1"/>
</dbReference>
<organism evidence="2 3">
    <name type="scientific">Didymella exigua CBS 183.55</name>
    <dbReference type="NCBI Taxonomy" id="1150837"/>
    <lineage>
        <taxon>Eukaryota</taxon>
        <taxon>Fungi</taxon>
        <taxon>Dikarya</taxon>
        <taxon>Ascomycota</taxon>
        <taxon>Pezizomycotina</taxon>
        <taxon>Dothideomycetes</taxon>
        <taxon>Pleosporomycetidae</taxon>
        <taxon>Pleosporales</taxon>
        <taxon>Pleosporineae</taxon>
        <taxon>Didymellaceae</taxon>
        <taxon>Didymella</taxon>
    </lineage>
</organism>
<dbReference type="AlphaFoldDB" id="A0A6A5RM18"/>
<evidence type="ECO:0000313" key="3">
    <source>
        <dbReference type="Proteomes" id="UP000800082"/>
    </source>
</evidence>
<evidence type="ECO:0000256" key="1">
    <source>
        <dbReference type="SAM" id="MobiDB-lite"/>
    </source>
</evidence>
<keyword evidence="3" id="KW-1185">Reference proteome</keyword>
<dbReference type="GeneID" id="54353760"/>
<dbReference type="Proteomes" id="UP000800082">
    <property type="component" value="Unassembled WGS sequence"/>
</dbReference>
<proteinExistence type="predicted"/>
<dbReference type="OrthoDB" id="3809391at2759"/>